<feature type="transmembrane region" description="Helical" evidence="1">
    <location>
        <begin position="69"/>
        <end position="92"/>
    </location>
</feature>
<name>A0ABT0WGF2_9BACI</name>
<reference evidence="2 3" key="1">
    <citation type="submission" date="2022-06" db="EMBL/GenBank/DDBJ databases">
        <authorList>
            <person name="Jeon C.O."/>
        </authorList>
    </citation>
    <scope>NUCLEOTIDE SEQUENCE [LARGE SCALE GENOMIC DNA]</scope>
    <source>
        <strain evidence="2 3">KCTC 13943</strain>
    </source>
</reference>
<proteinExistence type="predicted"/>
<feature type="transmembrane region" description="Helical" evidence="1">
    <location>
        <begin position="46"/>
        <end position="63"/>
    </location>
</feature>
<keyword evidence="1" id="KW-0472">Membrane</keyword>
<keyword evidence="3" id="KW-1185">Reference proteome</keyword>
<evidence type="ECO:0000313" key="3">
    <source>
        <dbReference type="Proteomes" id="UP001523262"/>
    </source>
</evidence>
<dbReference type="EMBL" id="JAMQCR010000002">
    <property type="protein sequence ID" value="MCM2535398.1"/>
    <property type="molecule type" value="Genomic_DNA"/>
</dbReference>
<organism evidence="2 3">
    <name type="scientific">Neobacillus pocheonensis</name>
    <dbReference type="NCBI Taxonomy" id="363869"/>
    <lineage>
        <taxon>Bacteria</taxon>
        <taxon>Bacillati</taxon>
        <taxon>Bacillota</taxon>
        <taxon>Bacilli</taxon>
        <taxon>Bacillales</taxon>
        <taxon>Bacillaceae</taxon>
        <taxon>Neobacillus</taxon>
    </lineage>
</organism>
<evidence type="ECO:0008006" key="4">
    <source>
        <dbReference type="Google" id="ProtNLM"/>
    </source>
</evidence>
<dbReference type="Proteomes" id="UP001523262">
    <property type="component" value="Unassembled WGS sequence"/>
</dbReference>
<protein>
    <recommendedName>
        <fullName evidence="4">CXXC-20-CXXC protein</fullName>
    </recommendedName>
</protein>
<gene>
    <name evidence="2" type="ORF">NDK43_27480</name>
</gene>
<accession>A0ABT0WGF2</accession>
<dbReference type="NCBIfam" id="TIGR04104">
    <property type="entry name" value="cxxc_20_cxxc"/>
    <property type="match status" value="1"/>
</dbReference>
<comment type="caution">
    <text evidence="2">The sequence shown here is derived from an EMBL/GenBank/DDBJ whole genome shotgun (WGS) entry which is preliminary data.</text>
</comment>
<dbReference type="InterPro" id="IPR026369">
    <property type="entry name" value="CxxC_20_CxxC"/>
</dbReference>
<evidence type="ECO:0000256" key="1">
    <source>
        <dbReference type="SAM" id="Phobius"/>
    </source>
</evidence>
<evidence type="ECO:0000313" key="2">
    <source>
        <dbReference type="EMBL" id="MCM2535398.1"/>
    </source>
</evidence>
<sequence length="101" mass="11610">MGIQKCESYDYQFRWKEIQKANFGGYNPRVCGECGTEHRITKLTSLLSKLIVGVIVAFTIFYVKSMAVPFAIGLALLLILLSIDLLRFPYYIKYKAIQNHK</sequence>
<keyword evidence="1" id="KW-0812">Transmembrane</keyword>
<keyword evidence="1" id="KW-1133">Transmembrane helix</keyword>